<protein>
    <submittedName>
        <fullName evidence="2">Gammaaminobutyric acid receptor subunit deltalike</fullName>
    </submittedName>
</protein>
<dbReference type="OrthoDB" id="6346517at2759"/>
<keyword evidence="3" id="KW-1185">Reference proteome</keyword>
<dbReference type="SUPFAM" id="SSF63712">
    <property type="entry name" value="Nicotinic receptor ligand binding domain-like"/>
    <property type="match status" value="1"/>
</dbReference>
<keyword evidence="2" id="KW-0675">Receptor</keyword>
<dbReference type="Pfam" id="PF02931">
    <property type="entry name" value="Neur_chan_LBD"/>
    <property type="match status" value="1"/>
</dbReference>
<sequence>EYSVTFSSYFNVLWKEPRLTYSEKFTREVNNSSPETLIPVNLELVNELWLPNIFIYNLKTFKVVEVLSKHAGLWITSEKDILYSQATHITFICPMRFDAFPLDTQ</sequence>
<feature type="non-terminal residue" evidence="2">
    <location>
        <position position="105"/>
    </location>
</feature>
<accession>A0A7T8H0B1</accession>
<dbReference type="InterPro" id="IPR006202">
    <property type="entry name" value="Neur_chan_lig-bd"/>
</dbReference>
<reference evidence="3" key="1">
    <citation type="submission" date="2021-01" db="EMBL/GenBank/DDBJ databases">
        <title>Caligus Genome Assembly.</title>
        <authorList>
            <person name="Gallardo-Escarate C."/>
        </authorList>
    </citation>
    <scope>NUCLEOTIDE SEQUENCE [LARGE SCALE GENOMIC DNA]</scope>
</reference>
<organism evidence="2 3">
    <name type="scientific">Caligus rogercresseyi</name>
    <name type="common">Sea louse</name>
    <dbReference type="NCBI Taxonomy" id="217165"/>
    <lineage>
        <taxon>Eukaryota</taxon>
        <taxon>Metazoa</taxon>
        <taxon>Ecdysozoa</taxon>
        <taxon>Arthropoda</taxon>
        <taxon>Crustacea</taxon>
        <taxon>Multicrustacea</taxon>
        <taxon>Hexanauplia</taxon>
        <taxon>Copepoda</taxon>
        <taxon>Siphonostomatoida</taxon>
        <taxon>Caligidae</taxon>
        <taxon>Caligus</taxon>
    </lineage>
</organism>
<feature type="domain" description="Neurotransmitter-gated ion-channel ligand-binding" evidence="1">
    <location>
        <begin position="4"/>
        <end position="105"/>
    </location>
</feature>
<dbReference type="GO" id="GO:0016020">
    <property type="term" value="C:membrane"/>
    <property type="evidence" value="ECO:0007669"/>
    <property type="project" value="InterPro"/>
</dbReference>
<gene>
    <name evidence="2" type="ORF">FKW44_015228</name>
</gene>
<dbReference type="AlphaFoldDB" id="A0A7T8H0B1"/>
<evidence type="ECO:0000313" key="3">
    <source>
        <dbReference type="Proteomes" id="UP000595437"/>
    </source>
</evidence>
<proteinExistence type="predicted"/>
<dbReference type="InterPro" id="IPR036734">
    <property type="entry name" value="Neur_chan_lig-bd_sf"/>
</dbReference>
<feature type="non-terminal residue" evidence="2">
    <location>
        <position position="1"/>
    </location>
</feature>
<dbReference type="GO" id="GO:0004888">
    <property type="term" value="F:transmembrane signaling receptor activity"/>
    <property type="evidence" value="ECO:0007669"/>
    <property type="project" value="InterPro"/>
</dbReference>
<dbReference type="Proteomes" id="UP000595437">
    <property type="component" value="Chromosome 10"/>
</dbReference>
<dbReference type="PRINTS" id="PR00252">
    <property type="entry name" value="NRIONCHANNEL"/>
</dbReference>
<dbReference type="InterPro" id="IPR006201">
    <property type="entry name" value="Neur_channel"/>
</dbReference>
<dbReference type="EMBL" id="CP045899">
    <property type="protein sequence ID" value="QQP40987.1"/>
    <property type="molecule type" value="Genomic_DNA"/>
</dbReference>
<dbReference type="GO" id="GO:0005230">
    <property type="term" value="F:extracellular ligand-gated monoatomic ion channel activity"/>
    <property type="evidence" value="ECO:0007669"/>
    <property type="project" value="InterPro"/>
</dbReference>
<evidence type="ECO:0000313" key="2">
    <source>
        <dbReference type="EMBL" id="QQP40987.1"/>
    </source>
</evidence>
<dbReference type="Gene3D" id="2.70.170.10">
    <property type="entry name" value="Neurotransmitter-gated ion-channel ligand-binding domain"/>
    <property type="match status" value="1"/>
</dbReference>
<name>A0A7T8H0B1_CALRO</name>
<evidence type="ECO:0000259" key="1">
    <source>
        <dbReference type="Pfam" id="PF02931"/>
    </source>
</evidence>